<keyword evidence="5" id="KW-1185">Reference proteome</keyword>
<dbReference type="InterPro" id="IPR050654">
    <property type="entry name" value="AChE-related_enzymes"/>
</dbReference>
<accession>A0A2V1E0L2</accession>
<protein>
    <submittedName>
        <fullName evidence="4">Alpha/beta-hydrolase</fullName>
    </submittedName>
</protein>
<dbReference type="Proteomes" id="UP000244855">
    <property type="component" value="Unassembled WGS sequence"/>
</dbReference>
<reference evidence="4 5" key="1">
    <citation type="journal article" date="2018" name="Sci. Rep.">
        <title>Comparative genomics provides insights into the lifestyle and reveals functional heterogeneity of dark septate endophytic fungi.</title>
        <authorList>
            <person name="Knapp D.G."/>
            <person name="Nemeth J.B."/>
            <person name="Barry K."/>
            <person name="Hainaut M."/>
            <person name="Henrissat B."/>
            <person name="Johnson J."/>
            <person name="Kuo A."/>
            <person name="Lim J.H.P."/>
            <person name="Lipzen A."/>
            <person name="Nolan M."/>
            <person name="Ohm R.A."/>
            <person name="Tamas L."/>
            <person name="Grigoriev I.V."/>
            <person name="Spatafora J.W."/>
            <person name="Nagy L.G."/>
            <person name="Kovacs G.M."/>
        </authorList>
    </citation>
    <scope>NUCLEOTIDE SEQUENCE [LARGE SCALE GENOMIC DNA]</scope>
    <source>
        <strain evidence="4 5">DSE2036</strain>
    </source>
</reference>
<comment type="similarity">
    <text evidence="1">Belongs to the type-B carboxylesterase/lipase family.</text>
</comment>
<dbReference type="InterPro" id="IPR029058">
    <property type="entry name" value="AB_hydrolase_fold"/>
</dbReference>
<evidence type="ECO:0000313" key="5">
    <source>
        <dbReference type="Proteomes" id="UP000244855"/>
    </source>
</evidence>
<dbReference type="PANTHER" id="PTHR43918:SF4">
    <property type="entry name" value="CARBOXYLIC ESTER HYDROLASE"/>
    <property type="match status" value="1"/>
</dbReference>
<proteinExistence type="inferred from homology"/>
<organism evidence="4 5">
    <name type="scientific">Periconia macrospinosa</name>
    <dbReference type="NCBI Taxonomy" id="97972"/>
    <lineage>
        <taxon>Eukaryota</taxon>
        <taxon>Fungi</taxon>
        <taxon>Dikarya</taxon>
        <taxon>Ascomycota</taxon>
        <taxon>Pezizomycotina</taxon>
        <taxon>Dothideomycetes</taxon>
        <taxon>Pleosporomycetidae</taxon>
        <taxon>Pleosporales</taxon>
        <taxon>Massarineae</taxon>
        <taxon>Periconiaceae</taxon>
        <taxon>Periconia</taxon>
    </lineage>
</organism>
<keyword evidence="2 4" id="KW-0378">Hydrolase</keyword>
<evidence type="ECO:0000313" key="4">
    <source>
        <dbReference type="EMBL" id="PVI02700.1"/>
    </source>
</evidence>
<name>A0A2V1E0L2_9PLEO</name>
<dbReference type="EMBL" id="KZ805340">
    <property type="protein sequence ID" value="PVI02700.1"/>
    <property type="molecule type" value="Genomic_DNA"/>
</dbReference>
<feature type="domain" description="Carboxylesterase type B" evidence="3">
    <location>
        <begin position="1"/>
        <end position="87"/>
    </location>
</feature>
<evidence type="ECO:0000256" key="2">
    <source>
        <dbReference type="ARBA" id="ARBA00022801"/>
    </source>
</evidence>
<gene>
    <name evidence="4" type="ORF">DM02DRAFT_522510</name>
</gene>
<sequence length="164" mass="18443">MVWVHGGGFLEGSANDARYNGSFIVETSVQMGTPVIFASFNYRLGAFGTVAGSAAEEAGITNLFLHDQRQALRWIQENIAAFGGDDNLSKDKYGRLAETMSRMWVSFAVTHDPNHHKLPYVKDKWPVYSQQDPENMVFEADGVSVQADIWRKEAHEVFLGMRQR</sequence>
<dbReference type="Gene3D" id="3.40.50.1820">
    <property type="entry name" value="alpha/beta hydrolase"/>
    <property type="match status" value="2"/>
</dbReference>
<dbReference type="SUPFAM" id="SSF53474">
    <property type="entry name" value="alpha/beta-Hydrolases"/>
    <property type="match status" value="1"/>
</dbReference>
<dbReference type="Pfam" id="PF00135">
    <property type="entry name" value="COesterase"/>
    <property type="match status" value="1"/>
</dbReference>
<dbReference type="GO" id="GO:0052689">
    <property type="term" value="F:carboxylic ester hydrolase activity"/>
    <property type="evidence" value="ECO:0007669"/>
    <property type="project" value="TreeGrafter"/>
</dbReference>
<dbReference type="PANTHER" id="PTHR43918">
    <property type="entry name" value="ACETYLCHOLINESTERASE"/>
    <property type="match status" value="1"/>
</dbReference>
<evidence type="ECO:0000259" key="3">
    <source>
        <dbReference type="Pfam" id="PF00135"/>
    </source>
</evidence>
<evidence type="ECO:0000256" key="1">
    <source>
        <dbReference type="ARBA" id="ARBA00005964"/>
    </source>
</evidence>
<dbReference type="STRING" id="97972.A0A2V1E0L2"/>
<dbReference type="InterPro" id="IPR002018">
    <property type="entry name" value="CarbesteraseB"/>
</dbReference>
<dbReference type="OrthoDB" id="408631at2759"/>
<dbReference type="AlphaFoldDB" id="A0A2V1E0L2"/>